<evidence type="ECO:0000313" key="2">
    <source>
        <dbReference type="Proteomes" id="UP000186156"/>
    </source>
</evidence>
<protein>
    <submittedName>
        <fullName evidence="1">Uncharacterized protein</fullName>
    </submittedName>
</protein>
<dbReference type="Proteomes" id="UP000186156">
    <property type="component" value="Unassembled WGS sequence"/>
</dbReference>
<dbReference type="STRING" id="252246.SAMN05421799_10648"/>
<accession>A0A1N7MRZ2</accession>
<name>A0A1N7MRZ2_9BACL</name>
<keyword evidence="2" id="KW-1185">Reference proteome</keyword>
<sequence length="60" mass="7040">MGDEDDFAIYDWRPLKVRKGLPTVIEMTLVVGDEVRVLEYVLRHPDQWQPKRKKATTNNA</sequence>
<evidence type="ECO:0000313" key="1">
    <source>
        <dbReference type="EMBL" id="SIS88609.1"/>
    </source>
</evidence>
<dbReference type="OrthoDB" id="2376987at2"/>
<reference evidence="2" key="1">
    <citation type="submission" date="2017-01" db="EMBL/GenBank/DDBJ databases">
        <authorList>
            <person name="Varghese N."/>
            <person name="Submissions S."/>
        </authorList>
    </citation>
    <scope>NUCLEOTIDE SEQUENCE [LARGE SCALE GENOMIC DNA]</scope>
    <source>
        <strain evidence="2">DSM 16176</strain>
    </source>
</reference>
<proteinExistence type="predicted"/>
<dbReference type="RefSeq" id="WP_076346929.1">
    <property type="nucleotide sequence ID" value="NZ_FTOO01000006.1"/>
</dbReference>
<dbReference type="AlphaFoldDB" id="A0A1N7MRZ2"/>
<gene>
    <name evidence="1" type="ORF">SAMN05421799_10648</name>
</gene>
<dbReference type="EMBL" id="FTOO01000006">
    <property type="protein sequence ID" value="SIS88609.1"/>
    <property type="molecule type" value="Genomic_DNA"/>
</dbReference>
<organism evidence="1 2">
    <name type="scientific">Alicyclobacillus vulcanalis</name>
    <dbReference type="NCBI Taxonomy" id="252246"/>
    <lineage>
        <taxon>Bacteria</taxon>
        <taxon>Bacillati</taxon>
        <taxon>Bacillota</taxon>
        <taxon>Bacilli</taxon>
        <taxon>Bacillales</taxon>
        <taxon>Alicyclobacillaceae</taxon>
        <taxon>Alicyclobacillus</taxon>
    </lineage>
</organism>